<dbReference type="GO" id="GO:0005886">
    <property type="term" value="C:plasma membrane"/>
    <property type="evidence" value="ECO:0007669"/>
    <property type="project" value="TreeGrafter"/>
</dbReference>
<dbReference type="Gene3D" id="2.60.120.260">
    <property type="entry name" value="Galactose-binding domain-like"/>
    <property type="match status" value="1"/>
</dbReference>
<evidence type="ECO:0000256" key="3">
    <source>
        <dbReference type="ARBA" id="ARBA00022525"/>
    </source>
</evidence>
<dbReference type="SUPFAM" id="SSF57625">
    <property type="entry name" value="Invertebrate chitin-binding proteins"/>
    <property type="match status" value="1"/>
</dbReference>
<feature type="domain" description="Chitin-binding type-2" evidence="8">
    <location>
        <begin position="509"/>
        <end position="564"/>
    </location>
</feature>
<dbReference type="AlphaFoldDB" id="A0A210Q4F6"/>
<keyword evidence="3" id="KW-0964">Secreted</keyword>
<gene>
    <name evidence="9" type="ORF">KP79_PYT22321</name>
</gene>
<evidence type="ECO:0000313" key="9">
    <source>
        <dbReference type="EMBL" id="OWF43623.1"/>
    </source>
</evidence>
<dbReference type="InterPro" id="IPR008979">
    <property type="entry name" value="Galactose-bd-like_sf"/>
</dbReference>
<dbReference type="InterPro" id="IPR000421">
    <property type="entry name" value="FA58C"/>
</dbReference>
<dbReference type="OrthoDB" id="10028859at2759"/>
<dbReference type="PROSITE" id="PS01286">
    <property type="entry name" value="FA58C_2"/>
    <property type="match status" value="1"/>
</dbReference>
<dbReference type="PROSITE" id="PS50022">
    <property type="entry name" value="FA58C_3"/>
    <property type="match status" value="1"/>
</dbReference>
<dbReference type="Proteomes" id="UP000242188">
    <property type="component" value="Unassembled WGS sequence"/>
</dbReference>
<keyword evidence="6" id="KW-1015">Disulfide bond</keyword>
<evidence type="ECO:0000313" key="10">
    <source>
        <dbReference type="Proteomes" id="UP000242188"/>
    </source>
</evidence>
<dbReference type="SMART" id="SM00494">
    <property type="entry name" value="ChtBD2"/>
    <property type="match status" value="1"/>
</dbReference>
<keyword evidence="5" id="KW-0472">Membrane</keyword>
<accession>A0A210Q4F6</accession>
<dbReference type="PROSITE" id="PS50940">
    <property type="entry name" value="CHIT_BIND_II"/>
    <property type="match status" value="1"/>
</dbReference>
<evidence type="ECO:0000259" key="8">
    <source>
        <dbReference type="PROSITE" id="PS50940"/>
    </source>
</evidence>
<dbReference type="GO" id="GO:0007155">
    <property type="term" value="P:cell adhesion"/>
    <property type="evidence" value="ECO:0007669"/>
    <property type="project" value="UniProtKB-KW"/>
</dbReference>
<dbReference type="Gene3D" id="2.10.70.10">
    <property type="entry name" value="Complement Module, domain 1"/>
    <property type="match status" value="1"/>
</dbReference>
<dbReference type="PANTHER" id="PTHR46806">
    <property type="entry name" value="F5/8 TYPE C DOMAIN-CONTAINING PROTEIN"/>
    <property type="match status" value="1"/>
</dbReference>
<dbReference type="Pfam" id="PF00754">
    <property type="entry name" value="F5_F8_type_C"/>
    <property type="match status" value="1"/>
</dbReference>
<dbReference type="Pfam" id="PF01607">
    <property type="entry name" value="CBM_14"/>
    <property type="match status" value="1"/>
</dbReference>
<evidence type="ECO:0000256" key="6">
    <source>
        <dbReference type="ARBA" id="ARBA00023157"/>
    </source>
</evidence>
<dbReference type="InterPro" id="IPR002557">
    <property type="entry name" value="Chitin-bd_dom"/>
</dbReference>
<dbReference type="PANTHER" id="PTHR46806:SF5">
    <property type="entry name" value="F5_8 TYPE C DOMAIN-CONTAINING PROTEIN"/>
    <property type="match status" value="1"/>
</dbReference>
<comment type="caution">
    <text evidence="9">The sequence shown here is derived from an EMBL/GenBank/DDBJ whole genome shotgun (WGS) entry which is preliminary data.</text>
</comment>
<protein>
    <submittedName>
        <fullName evidence="9">Lactadherin</fullName>
    </submittedName>
</protein>
<name>A0A210Q4F6_MIZYE</name>
<evidence type="ECO:0000256" key="5">
    <source>
        <dbReference type="ARBA" id="ARBA00023136"/>
    </source>
</evidence>
<reference evidence="9 10" key="1">
    <citation type="journal article" date="2017" name="Nat. Ecol. Evol.">
        <title>Scallop genome provides insights into evolution of bilaterian karyotype and development.</title>
        <authorList>
            <person name="Wang S."/>
            <person name="Zhang J."/>
            <person name="Jiao W."/>
            <person name="Li J."/>
            <person name="Xun X."/>
            <person name="Sun Y."/>
            <person name="Guo X."/>
            <person name="Huan P."/>
            <person name="Dong B."/>
            <person name="Zhang L."/>
            <person name="Hu X."/>
            <person name="Sun X."/>
            <person name="Wang J."/>
            <person name="Zhao C."/>
            <person name="Wang Y."/>
            <person name="Wang D."/>
            <person name="Huang X."/>
            <person name="Wang R."/>
            <person name="Lv J."/>
            <person name="Li Y."/>
            <person name="Zhang Z."/>
            <person name="Liu B."/>
            <person name="Lu W."/>
            <person name="Hui Y."/>
            <person name="Liang J."/>
            <person name="Zhou Z."/>
            <person name="Hou R."/>
            <person name="Li X."/>
            <person name="Liu Y."/>
            <person name="Li H."/>
            <person name="Ning X."/>
            <person name="Lin Y."/>
            <person name="Zhao L."/>
            <person name="Xing Q."/>
            <person name="Dou J."/>
            <person name="Li Y."/>
            <person name="Mao J."/>
            <person name="Guo H."/>
            <person name="Dou H."/>
            <person name="Li T."/>
            <person name="Mu C."/>
            <person name="Jiang W."/>
            <person name="Fu Q."/>
            <person name="Fu X."/>
            <person name="Miao Y."/>
            <person name="Liu J."/>
            <person name="Yu Q."/>
            <person name="Li R."/>
            <person name="Liao H."/>
            <person name="Li X."/>
            <person name="Kong Y."/>
            <person name="Jiang Z."/>
            <person name="Chourrout D."/>
            <person name="Li R."/>
            <person name="Bao Z."/>
        </authorList>
    </citation>
    <scope>NUCLEOTIDE SEQUENCE [LARGE SCALE GENOMIC DNA]</scope>
    <source>
        <strain evidence="9 10">PY_sf001</strain>
    </source>
</reference>
<keyword evidence="10" id="KW-1185">Reference proteome</keyword>
<evidence type="ECO:0000256" key="1">
    <source>
        <dbReference type="ARBA" id="ARBA00004184"/>
    </source>
</evidence>
<dbReference type="SUPFAM" id="SSF49785">
    <property type="entry name" value="Galactose-binding domain-like"/>
    <property type="match status" value="1"/>
</dbReference>
<comment type="subcellular location">
    <subcellularLocation>
        <location evidence="1">Endomembrane system</location>
        <topology evidence="1">Peripheral membrane protein</topology>
    </subcellularLocation>
    <subcellularLocation>
        <location evidence="2">Secreted</location>
    </subcellularLocation>
</comment>
<organism evidence="9 10">
    <name type="scientific">Mizuhopecten yessoensis</name>
    <name type="common">Japanese scallop</name>
    <name type="synonym">Patinopecten yessoensis</name>
    <dbReference type="NCBI Taxonomy" id="6573"/>
    <lineage>
        <taxon>Eukaryota</taxon>
        <taxon>Metazoa</taxon>
        <taxon>Spiralia</taxon>
        <taxon>Lophotrochozoa</taxon>
        <taxon>Mollusca</taxon>
        <taxon>Bivalvia</taxon>
        <taxon>Autobranchia</taxon>
        <taxon>Pteriomorphia</taxon>
        <taxon>Pectinida</taxon>
        <taxon>Pectinoidea</taxon>
        <taxon>Pectinidae</taxon>
        <taxon>Mizuhopecten</taxon>
    </lineage>
</organism>
<dbReference type="GO" id="GO:0038023">
    <property type="term" value="F:signaling receptor activity"/>
    <property type="evidence" value="ECO:0007669"/>
    <property type="project" value="TreeGrafter"/>
</dbReference>
<dbReference type="GO" id="GO:0008061">
    <property type="term" value="F:chitin binding"/>
    <property type="evidence" value="ECO:0007669"/>
    <property type="project" value="InterPro"/>
</dbReference>
<dbReference type="EMBL" id="NEDP02005045">
    <property type="protein sequence ID" value="OWF43623.1"/>
    <property type="molecule type" value="Genomic_DNA"/>
</dbReference>
<sequence>MTLLERRVCDVIDGHWFNGGNTLPQCVSKESLSSENCRPTHPPENGIVRCEHKDTRLVCTGTCDDGYTFVTHETTATRICDVTSGEWESGNVLPACKVAVVGNCTLPSPPRNGMSKCIVQGSELVCTAVCFHGYALPVALDNAKHVCTIADGVWYDGMFSFQTCQAITATDQCRFLNVSRDTAASTCHQHGADLVCDVECTNGFTFETHDVTVKRICDRLTGTWYTGSSVPRCVSTCEEHLISGNSIFSASSSWTGLAGVYFGPDRARLTSGPETVKNQNLSGGWRPANDDLGQFIQVKLERLSRITGIVTKGRGVSSGDTAQDVVTRFRVLYSTDGRSFVPYGSETVTDMFFSGNRNTCNEKVNWFSCPFAALYVRINPIDWKDHIGLRFELLGCPASEESVLTTSFISNTTPTTVTSGTSPEPMCNSILPPKNGVINCEDRGTSLVCTALCKNGWAFTTGDFLVNKRCDLNTHTWTDDQPFPACYRLPYVTTTTSLKPMTHDCIGSADDCHRKVNGDYHTCDNCHYFASCSEGYTYVRECPDNLVFDAVIGSCQYRSTTCTEL</sequence>
<dbReference type="SMART" id="SM00231">
    <property type="entry name" value="FA58C"/>
    <property type="match status" value="1"/>
</dbReference>
<evidence type="ECO:0000259" key="7">
    <source>
        <dbReference type="PROSITE" id="PS50022"/>
    </source>
</evidence>
<dbReference type="InterPro" id="IPR050633">
    <property type="entry name" value="Neuropilin_MCO_CoagFactor"/>
</dbReference>
<keyword evidence="4" id="KW-0130">Cell adhesion</keyword>
<dbReference type="GO" id="GO:0012505">
    <property type="term" value="C:endomembrane system"/>
    <property type="evidence" value="ECO:0007669"/>
    <property type="project" value="UniProtKB-SubCell"/>
</dbReference>
<feature type="domain" description="F5/8 type C" evidence="7">
    <location>
        <begin position="228"/>
        <end position="396"/>
    </location>
</feature>
<dbReference type="InterPro" id="IPR036508">
    <property type="entry name" value="Chitin-bd_dom_sf"/>
</dbReference>
<proteinExistence type="predicted"/>
<dbReference type="Gene3D" id="3.20.20.80">
    <property type="entry name" value="Glycosidases"/>
    <property type="match status" value="1"/>
</dbReference>
<evidence type="ECO:0000256" key="4">
    <source>
        <dbReference type="ARBA" id="ARBA00022889"/>
    </source>
</evidence>
<evidence type="ECO:0000256" key="2">
    <source>
        <dbReference type="ARBA" id="ARBA00004613"/>
    </source>
</evidence>
<dbReference type="GO" id="GO:0005576">
    <property type="term" value="C:extracellular region"/>
    <property type="evidence" value="ECO:0007669"/>
    <property type="project" value="UniProtKB-SubCell"/>
</dbReference>
<dbReference type="CDD" id="cd00057">
    <property type="entry name" value="FA58C"/>
    <property type="match status" value="1"/>
</dbReference>